<comment type="caution">
    <text evidence="1">The sequence shown here is derived from an EMBL/GenBank/DDBJ whole genome shotgun (WGS) entry which is preliminary data.</text>
</comment>
<accession>A0ABR1IKZ0</accession>
<sequence length="91" mass="10328">MFGTPGNYYYILDNLWVDGMVCLATWQGFINEIKDEWQKLILLDTILLNANVAFLAIQSIDENPQRSPGRIASYLKSASGSENLPKMLQIF</sequence>
<protein>
    <submittedName>
        <fullName evidence="1">Uncharacterized protein</fullName>
    </submittedName>
</protein>
<dbReference type="Proteomes" id="UP001498398">
    <property type="component" value="Unassembled WGS sequence"/>
</dbReference>
<gene>
    <name evidence="1" type="ORF">VKT23_019609</name>
</gene>
<name>A0ABR1IKZ0_9AGAR</name>
<proteinExistence type="predicted"/>
<reference evidence="1 2" key="1">
    <citation type="submission" date="2024-01" db="EMBL/GenBank/DDBJ databases">
        <title>A draft genome for the cacao thread blight pathogen Marasmiellus scandens.</title>
        <authorList>
            <person name="Baruah I.K."/>
            <person name="Leung J."/>
            <person name="Bukari Y."/>
            <person name="Amoako-Attah I."/>
            <person name="Meinhardt L.W."/>
            <person name="Bailey B.A."/>
            <person name="Cohen S.P."/>
        </authorList>
    </citation>
    <scope>NUCLEOTIDE SEQUENCE [LARGE SCALE GENOMIC DNA]</scope>
    <source>
        <strain evidence="1 2">GH-19</strain>
    </source>
</reference>
<evidence type="ECO:0000313" key="2">
    <source>
        <dbReference type="Proteomes" id="UP001498398"/>
    </source>
</evidence>
<evidence type="ECO:0000313" key="1">
    <source>
        <dbReference type="EMBL" id="KAK7435487.1"/>
    </source>
</evidence>
<organism evidence="1 2">
    <name type="scientific">Marasmiellus scandens</name>
    <dbReference type="NCBI Taxonomy" id="2682957"/>
    <lineage>
        <taxon>Eukaryota</taxon>
        <taxon>Fungi</taxon>
        <taxon>Dikarya</taxon>
        <taxon>Basidiomycota</taxon>
        <taxon>Agaricomycotina</taxon>
        <taxon>Agaricomycetes</taxon>
        <taxon>Agaricomycetidae</taxon>
        <taxon>Agaricales</taxon>
        <taxon>Marasmiineae</taxon>
        <taxon>Omphalotaceae</taxon>
        <taxon>Marasmiellus</taxon>
    </lineage>
</organism>
<keyword evidence="2" id="KW-1185">Reference proteome</keyword>
<dbReference type="EMBL" id="JBANRG010000106">
    <property type="protein sequence ID" value="KAK7435487.1"/>
    <property type="molecule type" value="Genomic_DNA"/>
</dbReference>